<comment type="caution">
    <text evidence="2">The sequence shown here is derived from an EMBL/GenBank/DDBJ whole genome shotgun (WGS) entry which is preliminary data.</text>
</comment>
<evidence type="ECO:0000313" key="3">
    <source>
        <dbReference type="Proteomes" id="UP000654345"/>
    </source>
</evidence>
<evidence type="ECO:0000313" key="2">
    <source>
        <dbReference type="EMBL" id="GHO56100.1"/>
    </source>
</evidence>
<proteinExistence type="predicted"/>
<dbReference type="RefSeq" id="WP_201372679.1">
    <property type="nucleotide sequence ID" value="NZ_BNJG01000002.1"/>
</dbReference>
<dbReference type="Pfam" id="PF00583">
    <property type="entry name" value="Acetyltransf_1"/>
    <property type="match status" value="1"/>
</dbReference>
<evidence type="ECO:0000259" key="1">
    <source>
        <dbReference type="PROSITE" id="PS51186"/>
    </source>
</evidence>
<protein>
    <submittedName>
        <fullName evidence="2">Acetyltransferase</fullName>
    </submittedName>
</protein>
<name>A0ABQ3UTX3_9CHLR</name>
<feature type="domain" description="N-acetyltransferase" evidence="1">
    <location>
        <begin position="146"/>
        <end position="286"/>
    </location>
</feature>
<dbReference type="InterPro" id="IPR000182">
    <property type="entry name" value="GNAT_dom"/>
</dbReference>
<sequence length="286" mass="31426">MIITTYVQASDFLARARAEMERNEVLNGLPLGIALRLQQFPDRIKSLPYLATVEETGQLIMAAVMTPPFRLIVTSNQGDGFGEAPASLIHNLRDQEWSVPGVMGPASLSDLFTQTWTSLTGQVAHLRTRERLFELTRVTAPRPGPGSLRIATPDDSDLVTSWGKAFQQEALQTTPSDEEAASWASVRIGNGEIYLWVLPDGTTVSLIGTTRPISRVISIAPVYTPPELRGHGYASRGVAALSQQLLDSGWERCSLFTDLANATSNSIYRQVGYRPVCDFHEYDFLG</sequence>
<dbReference type="EMBL" id="BNJG01000002">
    <property type="protein sequence ID" value="GHO56100.1"/>
    <property type="molecule type" value="Genomic_DNA"/>
</dbReference>
<keyword evidence="3" id="KW-1185">Reference proteome</keyword>
<reference evidence="2 3" key="1">
    <citation type="journal article" date="2021" name="Int. J. Syst. Evol. Microbiol.">
        <title>Reticulibacter mediterranei gen. nov., sp. nov., within the new family Reticulibacteraceae fam. nov., and Ktedonospora formicarum gen. nov., sp. nov., Ktedonobacter robiniae sp. nov., Dictyobacter formicarum sp. nov. and Dictyobacter arantiisoli sp. nov., belonging to the class Ktedonobacteria.</title>
        <authorList>
            <person name="Yabe S."/>
            <person name="Zheng Y."/>
            <person name="Wang C.M."/>
            <person name="Sakai Y."/>
            <person name="Abe K."/>
            <person name="Yokota A."/>
            <person name="Donadio S."/>
            <person name="Cavaletti L."/>
            <person name="Monciardini P."/>
        </authorList>
    </citation>
    <scope>NUCLEOTIDE SEQUENCE [LARGE SCALE GENOMIC DNA]</scope>
    <source>
        <strain evidence="2 3">SOSP1-30</strain>
    </source>
</reference>
<dbReference type="InterPro" id="IPR016181">
    <property type="entry name" value="Acyl_CoA_acyltransferase"/>
</dbReference>
<dbReference type="Gene3D" id="3.40.630.30">
    <property type="match status" value="1"/>
</dbReference>
<accession>A0ABQ3UTX3</accession>
<dbReference type="Proteomes" id="UP000654345">
    <property type="component" value="Unassembled WGS sequence"/>
</dbReference>
<dbReference type="PROSITE" id="PS51186">
    <property type="entry name" value="GNAT"/>
    <property type="match status" value="1"/>
</dbReference>
<dbReference type="SUPFAM" id="SSF55729">
    <property type="entry name" value="Acyl-CoA N-acyltransferases (Nat)"/>
    <property type="match status" value="1"/>
</dbReference>
<gene>
    <name evidence="2" type="ORF">KSB_45750</name>
</gene>
<organism evidence="2 3">
    <name type="scientific">Ktedonobacter robiniae</name>
    <dbReference type="NCBI Taxonomy" id="2778365"/>
    <lineage>
        <taxon>Bacteria</taxon>
        <taxon>Bacillati</taxon>
        <taxon>Chloroflexota</taxon>
        <taxon>Ktedonobacteria</taxon>
        <taxon>Ktedonobacterales</taxon>
        <taxon>Ktedonobacteraceae</taxon>
        <taxon>Ktedonobacter</taxon>
    </lineage>
</organism>